<dbReference type="PANTHER" id="PTHR43540:SF14">
    <property type="entry name" value="ISOCHORISMATASE"/>
    <property type="match status" value="1"/>
</dbReference>
<keyword evidence="1" id="KW-0378">Hydrolase</keyword>
<proteinExistence type="predicted"/>
<organism evidence="3">
    <name type="scientific">Microvirga ossetica</name>
    <dbReference type="NCBI Taxonomy" id="1882682"/>
    <lineage>
        <taxon>Bacteria</taxon>
        <taxon>Pseudomonadati</taxon>
        <taxon>Pseudomonadota</taxon>
        <taxon>Alphaproteobacteria</taxon>
        <taxon>Hyphomicrobiales</taxon>
        <taxon>Methylobacteriaceae</taxon>
        <taxon>Microvirga</taxon>
    </lineage>
</organism>
<dbReference type="InterPro" id="IPR000868">
    <property type="entry name" value="Isochorismatase-like_dom"/>
</dbReference>
<sequence length="173" mass="18688">MATALLVIDLQRGMFAATTPYDGEAVLNRVAGLLDKARASGIPVFHVRHDGGSGDDLERGTPGWEIHPVAAPKDGEPIVDKDRCSAFDSTDLHDRLRTLGIERLVIAGMQTEYCIDTNCRAAHGLGYRVALVNDGHTTFDNPALSAKQIVAHHNLTLRNGGFVELVEAEMVAF</sequence>
<reference evidence="3" key="1">
    <citation type="submission" date="2016-07" db="EMBL/GenBank/DDBJ databases">
        <title>Microvirga ossetica sp. nov. a new species of rhizobia isolated from root nodules of the legume species Vicia alpestris Steven originated from North Ossetia region in the Caucasus.</title>
        <authorList>
            <person name="Safronova V.I."/>
            <person name="Kuznetsova I.G."/>
            <person name="Sazanova A.L."/>
            <person name="Belimov A."/>
            <person name="Andronov E."/>
            <person name="Osledkin Y.S."/>
            <person name="Onishchuk O.P."/>
            <person name="Kurchak O.N."/>
            <person name="Shaposhnikov A.I."/>
            <person name="Willems A."/>
            <person name="Tikhonovich I.A."/>
        </authorList>
    </citation>
    <scope>NUCLEOTIDE SEQUENCE [LARGE SCALE GENOMIC DNA]</scope>
    <source>
        <strain evidence="3">V5/3M</strain>
    </source>
</reference>
<dbReference type="Gene3D" id="3.40.50.850">
    <property type="entry name" value="Isochorismatase-like"/>
    <property type="match status" value="1"/>
</dbReference>
<dbReference type="PANTHER" id="PTHR43540">
    <property type="entry name" value="PEROXYUREIDOACRYLATE/UREIDOACRYLATE AMIDOHYDROLASE-RELATED"/>
    <property type="match status" value="1"/>
</dbReference>
<name>A0A1B2EJD8_9HYPH</name>
<protein>
    <recommendedName>
        <fullName evidence="2">Isochorismatase-like domain-containing protein</fullName>
    </recommendedName>
</protein>
<evidence type="ECO:0000256" key="1">
    <source>
        <dbReference type="ARBA" id="ARBA00022801"/>
    </source>
</evidence>
<evidence type="ECO:0000259" key="2">
    <source>
        <dbReference type="Pfam" id="PF00857"/>
    </source>
</evidence>
<dbReference type="GO" id="GO:0016787">
    <property type="term" value="F:hydrolase activity"/>
    <property type="evidence" value="ECO:0007669"/>
    <property type="project" value="UniProtKB-KW"/>
</dbReference>
<dbReference type="EMBL" id="CP016616">
    <property type="protein sequence ID" value="ANY80098.1"/>
    <property type="molecule type" value="Genomic_DNA"/>
</dbReference>
<accession>A0A1B2EJD8</accession>
<dbReference type="CDD" id="cd01014">
    <property type="entry name" value="nicotinamidase_related"/>
    <property type="match status" value="1"/>
</dbReference>
<dbReference type="InterPro" id="IPR036380">
    <property type="entry name" value="Isochorismatase-like_sf"/>
</dbReference>
<feature type="domain" description="Isochorismatase-like" evidence="2">
    <location>
        <begin position="3"/>
        <end position="141"/>
    </location>
</feature>
<evidence type="ECO:0000313" key="3">
    <source>
        <dbReference type="EMBL" id="ANY80098.1"/>
    </source>
</evidence>
<dbReference type="InterPro" id="IPR050272">
    <property type="entry name" value="Isochorismatase-like_hydrls"/>
</dbReference>
<dbReference type="AlphaFoldDB" id="A0A1B2EJD8"/>
<dbReference type="SUPFAM" id="SSF52499">
    <property type="entry name" value="Isochorismatase-like hydrolases"/>
    <property type="match status" value="1"/>
</dbReference>
<dbReference type="OrthoDB" id="9794942at2"/>
<dbReference type="Pfam" id="PF00857">
    <property type="entry name" value="Isochorismatase"/>
    <property type="match status" value="1"/>
</dbReference>
<dbReference type="RefSeq" id="WP_099511108.1">
    <property type="nucleotide sequence ID" value="NZ_CP016616.1"/>
</dbReference>
<dbReference type="KEGG" id="moc:BB934_19245"/>
<gene>
    <name evidence="3" type="ORF">BB934_19245</name>
</gene>